<protein>
    <submittedName>
        <fullName evidence="2">Xylose isomerase-like TIM barrel</fullName>
    </submittedName>
</protein>
<organism evidence="2 3">
    <name type="scientific">Propionispora vibrioides</name>
    <dbReference type="NCBI Taxonomy" id="112903"/>
    <lineage>
        <taxon>Bacteria</taxon>
        <taxon>Bacillati</taxon>
        <taxon>Bacillota</taxon>
        <taxon>Negativicutes</taxon>
        <taxon>Selenomonadales</taxon>
        <taxon>Sporomusaceae</taxon>
        <taxon>Propionispora</taxon>
    </lineage>
</organism>
<dbReference type="Proteomes" id="UP000198847">
    <property type="component" value="Unassembled WGS sequence"/>
</dbReference>
<dbReference type="InterPro" id="IPR013022">
    <property type="entry name" value="Xyl_isomerase-like_TIM-brl"/>
</dbReference>
<dbReference type="EMBL" id="FODY01000020">
    <property type="protein sequence ID" value="SEP35135.1"/>
    <property type="molecule type" value="Genomic_DNA"/>
</dbReference>
<dbReference type="AlphaFoldDB" id="A0A1H8X5A3"/>
<evidence type="ECO:0000259" key="1">
    <source>
        <dbReference type="Pfam" id="PF01261"/>
    </source>
</evidence>
<proteinExistence type="predicted"/>
<evidence type="ECO:0000313" key="2">
    <source>
        <dbReference type="EMBL" id="SEP35135.1"/>
    </source>
</evidence>
<reference evidence="2 3" key="1">
    <citation type="submission" date="2016-10" db="EMBL/GenBank/DDBJ databases">
        <authorList>
            <person name="de Groot N.N."/>
        </authorList>
    </citation>
    <scope>NUCLEOTIDE SEQUENCE [LARGE SCALE GENOMIC DNA]</scope>
    <source>
        <strain evidence="2 3">DSM 13305</strain>
    </source>
</reference>
<dbReference type="GO" id="GO:0016853">
    <property type="term" value="F:isomerase activity"/>
    <property type="evidence" value="ECO:0007669"/>
    <property type="project" value="UniProtKB-KW"/>
</dbReference>
<dbReference type="RefSeq" id="WP_091749227.1">
    <property type="nucleotide sequence ID" value="NZ_FODY01000020.1"/>
</dbReference>
<dbReference type="SUPFAM" id="SSF51658">
    <property type="entry name" value="Xylose isomerase-like"/>
    <property type="match status" value="1"/>
</dbReference>
<dbReference type="Pfam" id="PF01261">
    <property type="entry name" value="AP_endonuc_2"/>
    <property type="match status" value="1"/>
</dbReference>
<keyword evidence="3" id="KW-1185">Reference proteome</keyword>
<dbReference type="OrthoDB" id="6253202at2"/>
<sequence>MLQLVNLSNYQTDLDLISHSATCLRLFLERNQLDGLELMLCDAWDSRIHRPEWVYGVHLRFWPYWLDFWRGDTKALAKSFKNEAEIKACYGGLHREDWLQLYRENIRAAGQTGARYAVFHVSHTAPSEAFDWNFRYNDCEVVEAALEVLNSLVQEIPEHMTLLLENLWWPGMTLTNRDLTARLLEGIAHPRVGIMLDTGHLMNTNPALTTEEEGVAYIIDTVKALGKYKERIKGIHLHRSLSGEYVRRSRQKLKTEYTMAETMSHVLRIDEHLPFSSPAVRQLIQYIQPEYVVHEFIQTSLQDWSEKITQQQQALGVSSS</sequence>
<accession>A0A1H8X5A3</accession>
<dbReference type="InterPro" id="IPR036237">
    <property type="entry name" value="Xyl_isomerase-like_sf"/>
</dbReference>
<dbReference type="Gene3D" id="3.20.20.150">
    <property type="entry name" value="Divalent-metal-dependent TIM barrel enzymes"/>
    <property type="match status" value="1"/>
</dbReference>
<evidence type="ECO:0000313" key="3">
    <source>
        <dbReference type="Proteomes" id="UP000198847"/>
    </source>
</evidence>
<gene>
    <name evidence="2" type="ORF">SAMN04490178_12055</name>
</gene>
<name>A0A1H8X5A3_9FIRM</name>
<feature type="domain" description="Xylose isomerase-like TIM barrel" evidence="1">
    <location>
        <begin position="95"/>
        <end position="273"/>
    </location>
</feature>
<dbReference type="STRING" id="112903.SAMN04490178_12055"/>
<keyword evidence="2" id="KW-0413">Isomerase</keyword>